<organism evidence="2 3">
    <name type="scientific">Desulfonema limicola</name>
    <dbReference type="NCBI Taxonomy" id="45656"/>
    <lineage>
        <taxon>Bacteria</taxon>
        <taxon>Pseudomonadati</taxon>
        <taxon>Thermodesulfobacteriota</taxon>
        <taxon>Desulfobacteria</taxon>
        <taxon>Desulfobacterales</taxon>
        <taxon>Desulfococcaceae</taxon>
        <taxon>Desulfonema</taxon>
    </lineage>
</organism>
<dbReference type="Proteomes" id="UP000663720">
    <property type="component" value="Chromosome"/>
</dbReference>
<dbReference type="GO" id="GO:0003677">
    <property type="term" value="F:DNA binding"/>
    <property type="evidence" value="ECO:0007669"/>
    <property type="project" value="InterPro"/>
</dbReference>
<reference evidence="2" key="1">
    <citation type="journal article" date="2021" name="Microb. Physiol.">
        <title>Proteogenomic Insights into the Physiology of Marine, Sulfate-Reducing, Filamentous Desulfonema limicola and Desulfonema magnum.</title>
        <authorList>
            <person name="Schnaars V."/>
            <person name="Wohlbrand L."/>
            <person name="Scheve S."/>
            <person name="Hinrichs C."/>
            <person name="Reinhardt R."/>
            <person name="Rabus R."/>
        </authorList>
    </citation>
    <scope>NUCLEOTIDE SEQUENCE</scope>
    <source>
        <strain evidence="2">5ac10</strain>
    </source>
</reference>
<dbReference type="Gene3D" id="1.10.260.40">
    <property type="entry name" value="lambda repressor-like DNA-binding domains"/>
    <property type="match status" value="1"/>
</dbReference>
<dbReference type="AlphaFoldDB" id="A0A975BEY8"/>
<dbReference type="KEGG" id="dli:dnl_62970"/>
<dbReference type="CDD" id="cd00093">
    <property type="entry name" value="HTH_XRE"/>
    <property type="match status" value="1"/>
</dbReference>
<evidence type="ECO:0000313" key="3">
    <source>
        <dbReference type="Proteomes" id="UP000663720"/>
    </source>
</evidence>
<dbReference type="PROSITE" id="PS50943">
    <property type="entry name" value="HTH_CROC1"/>
    <property type="match status" value="1"/>
</dbReference>
<dbReference type="RefSeq" id="WP_207689657.1">
    <property type="nucleotide sequence ID" value="NZ_CP061799.1"/>
</dbReference>
<feature type="domain" description="HTH cro/C1-type" evidence="1">
    <location>
        <begin position="17"/>
        <end position="68"/>
    </location>
</feature>
<proteinExistence type="predicted"/>
<keyword evidence="3" id="KW-1185">Reference proteome</keyword>
<dbReference type="SMART" id="SM00530">
    <property type="entry name" value="HTH_XRE"/>
    <property type="match status" value="1"/>
</dbReference>
<dbReference type="InterPro" id="IPR001387">
    <property type="entry name" value="Cro/C1-type_HTH"/>
</dbReference>
<evidence type="ECO:0000259" key="1">
    <source>
        <dbReference type="PROSITE" id="PS50943"/>
    </source>
</evidence>
<gene>
    <name evidence="2" type="ORF">dnl_62970</name>
</gene>
<evidence type="ECO:0000313" key="2">
    <source>
        <dbReference type="EMBL" id="QTA83875.1"/>
    </source>
</evidence>
<dbReference type="Pfam" id="PF13443">
    <property type="entry name" value="HTH_26"/>
    <property type="match status" value="1"/>
</dbReference>
<dbReference type="SUPFAM" id="SSF47413">
    <property type="entry name" value="lambda repressor-like DNA-binding domains"/>
    <property type="match status" value="1"/>
</dbReference>
<sequence>MVKFNLKKLISEQEFKEKRRISVREISEITGISKTTLSLIANSKGDYKTNSENIEKLCQYFNCTPNDLMTIVPDPPDGGEQREGEKVK</sequence>
<protein>
    <submittedName>
        <fullName evidence="2">HTH domain-containing protein, Cro/C1-type</fullName>
    </submittedName>
</protein>
<name>A0A975BEY8_9BACT</name>
<accession>A0A975BEY8</accession>
<dbReference type="EMBL" id="CP061799">
    <property type="protein sequence ID" value="QTA83875.1"/>
    <property type="molecule type" value="Genomic_DNA"/>
</dbReference>
<dbReference type="InterPro" id="IPR010982">
    <property type="entry name" value="Lambda_DNA-bd_dom_sf"/>
</dbReference>